<dbReference type="Pfam" id="PF13157">
    <property type="entry name" value="Enas"/>
    <property type="match status" value="1"/>
</dbReference>
<proteinExistence type="predicted"/>
<dbReference type="Proteomes" id="UP001367922">
    <property type="component" value="Unassembled WGS sequence"/>
</dbReference>
<accession>A0ABU8FQA5</accession>
<comment type="caution">
    <text evidence="2">The sequence shown here is derived from an EMBL/GenBank/DDBJ whole genome shotgun (WGS) entry which is preliminary data.</text>
</comment>
<dbReference type="InterPro" id="IPR025055">
    <property type="entry name" value="Ena_core"/>
</dbReference>
<evidence type="ECO:0000313" key="2">
    <source>
        <dbReference type="EMBL" id="MEI4828143.1"/>
    </source>
</evidence>
<evidence type="ECO:0000313" key="3">
    <source>
        <dbReference type="Proteomes" id="UP001367922"/>
    </source>
</evidence>
<feature type="domain" description="Endospore appendages core" evidence="1">
    <location>
        <begin position="8"/>
        <end position="111"/>
    </location>
</feature>
<dbReference type="EMBL" id="JBAWSV010000001">
    <property type="protein sequence ID" value="MEI4828143.1"/>
    <property type="molecule type" value="Genomic_DNA"/>
</dbReference>
<dbReference type="RefSeq" id="WP_336481331.1">
    <property type="nucleotide sequence ID" value="NZ_JBAWSV010000001.1"/>
</dbReference>
<reference evidence="2 3" key="1">
    <citation type="submission" date="2024-01" db="EMBL/GenBank/DDBJ databases">
        <title>Seven novel Bacillus-like species.</title>
        <authorList>
            <person name="Liu G."/>
        </authorList>
    </citation>
    <scope>NUCLEOTIDE SEQUENCE [LARGE SCALE GENOMIC DNA]</scope>
    <source>
        <strain evidence="2 3">FJAT-53711</strain>
    </source>
</reference>
<gene>
    <name evidence="2" type="ORF">WAX78_01505</name>
</gene>
<sequence>MNHPKILSLKPQEECKVVCNDICDNFLLNDHFTFLEALEKKVHKSITGTVTVYNDIQSLLVEVNMEQNTGNPILFTIPTGNSVSKTSQNIKAVTIRLIEPGSTSGKFYLDICFAIG</sequence>
<protein>
    <submittedName>
        <fullName evidence="2">S-Ena type endospore appendage</fullName>
    </submittedName>
</protein>
<organism evidence="2 3">
    <name type="scientific">Bacillus yunxiaonensis</name>
    <dbReference type="NCBI Taxonomy" id="3127665"/>
    <lineage>
        <taxon>Bacteria</taxon>
        <taxon>Bacillati</taxon>
        <taxon>Bacillota</taxon>
        <taxon>Bacilli</taxon>
        <taxon>Bacillales</taxon>
        <taxon>Bacillaceae</taxon>
        <taxon>Bacillus</taxon>
    </lineage>
</organism>
<keyword evidence="3" id="KW-1185">Reference proteome</keyword>
<name>A0ABU8FQA5_9BACI</name>
<evidence type="ECO:0000259" key="1">
    <source>
        <dbReference type="Pfam" id="PF13157"/>
    </source>
</evidence>